<sequence length="317" mass="35152" precursor="true">MKTKTMLALAICLLFLSISGTMIYYGYASNVPYYRSYEVPTYSYQAQLNLWSNFHINNSILFNNASCVNASSMFSKLVEGVNLHANVNATGSSPTSYNGSYVVYEYLSTSDWTKYLGSFHGVIQNSSGQSLFFQYSPNITQYNNLTQKINQQVGISSSRFTIKLVVVANLTLHSSQGNIPVTLDKSMEVYFGSLNYTFSQDPGGNVTQTLYHQNLVKGMTGYNKMLFISGGIFALFGGVSFVYGPKAGEAMNPEAAAERTLRKLSVSGTNPPVTREVKVESARGLLKLTKTLSRTPVRFEKGYYVIDSDTAYVWYKS</sequence>
<proteinExistence type="predicted"/>
<accession>A0A088E4N3</accession>
<dbReference type="EMBL" id="CP012176">
    <property type="protein sequence ID" value="AKV83256.1"/>
    <property type="molecule type" value="Genomic_DNA"/>
</dbReference>
<evidence type="ECO:0000256" key="1">
    <source>
        <dbReference type="SAM" id="Phobius"/>
    </source>
</evidence>
<evidence type="ECO:0000313" key="2">
    <source>
        <dbReference type="EMBL" id="AIM27404.1"/>
    </source>
</evidence>
<evidence type="ECO:0000313" key="3">
    <source>
        <dbReference type="EMBL" id="AKV74279.1"/>
    </source>
</evidence>
<evidence type="ECO:0000313" key="7">
    <source>
        <dbReference type="Proteomes" id="UP000068832"/>
    </source>
</evidence>
<evidence type="ECO:0000313" key="4">
    <source>
        <dbReference type="EMBL" id="AKV83256.1"/>
    </source>
</evidence>
<protein>
    <submittedName>
        <fullName evidence="2">Uncharacterized protein</fullName>
    </submittedName>
</protein>
<evidence type="ECO:0000313" key="6">
    <source>
        <dbReference type="Proteomes" id="UP000056255"/>
    </source>
</evidence>
<dbReference type="RefSeq" id="WP_012021206.1">
    <property type="nucleotide sequence ID" value="NZ_CP008822.1"/>
</dbReference>
<gene>
    <name evidence="2" type="ORF">HA72_1259</name>
    <name evidence="3" type="ORF">MsedA_1278</name>
    <name evidence="4" type="ORF">MsedE_1282</name>
</gene>
<dbReference type="EMBL" id="CP008822">
    <property type="protein sequence ID" value="AIM27404.1"/>
    <property type="molecule type" value="Genomic_DNA"/>
</dbReference>
<dbReference type="AlphaFoldDB" id="A0A088E4N3"/>
<dbReference type="Proteomes" id="UP000029084">
    <property type="component" value="Chromosome"/>
</dbReference>
<keyword evidence="1" id="KW-1133">Transmembrane helix</keyword>
<dbReference type="Pfam" id="PF17231">
    <property type="entry name" value="DUF5305"/>
    <property type="match status" value="1"/>
</dbReference>
<feature type="transmembrane region" description="Helical" evidence="1">
    <location>
        <begin position="225"/>
        <end position="243"/>
    </location>
</feature>
<reference evidence="2 5" key="1">
    <citation type="journal article" date="2014" name="J. Bacteriol.">
        <title>Role of an Archaeal PitA Transporter in the Copper and Arsenic Resistance of Metallosphaera sedula, an Extreme Thermoacidophile.</title>
        <authorList>
            <person name="McCarthy S."/>
            <person name="Ai C."/>
            <person name="Wheaton G."/>
            <person name="Tevatia R."/>
            <person name="Eckrich V."/>
            <person name="Kelly R."/>
            <person name="Blum P."/>
        </authorList>
    </citation>
    <scope>NUCLEOTIDE SEQUENCE [LARGE SCALE GENOMIC DNA]</scope>
    <source>
        <strain evidence="2 5">CuR1</strain>
    </source>
</reference>
<dbReference type="GeneID" id="91755756"/>
<dbReference type="InterPro" id="IPR035185">
    <property type="entry name" value="DUF5305"/>
</dbReference>
<keyword evidence="1" id="KW-0812">Transmembrane</keyword>
<dbReference type="OMA" id="NDYYITH"/>
<dbReference type="EMBL" id="CP012172">
    <property type="protein sequence ID" value="AKV74279.1"/>
    <property type="molecule type" value="Genomic_DNA"/>
</dbReference>
<keyword evidence="1" id="KW-0472">Membrane</keyword>
<name>A0A088E4N3_9CREN</name>
<dbReference type="PATRIC" id="fig|43687.5.peg.1372"/>
<dbReference type="OrthoDB" id="43450at2157"/>
<organism evidence="2 5">
    <name type="scientific">Metallosphaera sedula</name>
    <dbReference type="NCBI Taxonomy" id="43687"/>
    <lineage>
        <taxon>Archaea</taxon>
        <taxon>Thermoproteota</taxon>
        <taxon>Thermoprotei</taxon>
        <taxon>Sulfolobales</taxon>
        <taxon>Sulfolobaceae</taxon>
        <taxon>Metallosphaera</taxon>
    </lineage>
</organism>
<dbReference type="Proteomes" id="UP000056255">
    <property type="component" value="Chromosome"/>
</dbReference>
<dbReference type="Proteomes" id="UP000068832">
    <property type="component" value="Chromosome"/>
</dbReference>
<evidence type="ECO:0000313" key="5">
    <source>
        <dbReference type="Proteomes" id="UP000029084"/>
    </source>
</evidence>
<reference evidence="4 6" key="3">
    <citation type="submission" date="2015-07" db="EMBL/GenBank/DDBJ databases">
        <title>Physiological, transcriptional responses and genome re-sequencing of acid resistant extremely thermoacidophilic Metallosphaera sedula SARC-M1.</title>
        <authorList>
            <person name="Ai C."/>
            <person name="McCarthy S."/>
            <person name="Eckrich V."/>
            <person name="Rudrappa D."/>
            <person name="Qiu G."/>
            <person name="Blum P."/>
        </authorList>
    </citation>
    <scope>NUCLEOTIDE SEQUENCE [LARGE SCALE GENOMIC DNA]</scope>
    <source>
        <strain evidence="4 6">SARC-M1</strain>
    </source>
</reference>
<reference evidence="3 7" key="2">
    <citation type="journal article" date="2015" name="Genome Announc.">
        <title>Complete Genome Sequences of Evolved Arsenate-Resistant Metallosphaera sedula Strains.</title>
        <authorList>
            <person name="Ai C."/>
            <person name="McCarthy S."/>
            <person name="Schackwitz W."/>
            <person name="Martin J."/>
            <person name="Lipzen A."/>
            <person name="Blum P."/>
        </authorList>
    </citation>
    <scope>NUCLEOTIDE SEQUENCE [LARGE SCALE GENOMIC DNA]</scope>
    <source>
        <strain evidence="3 7">ARS50-1</strain>
    </source>
</reference>